<dbReference type="Gene3D" id="2.60.260.40">
    <property type="entry name" value="q5lls5 like domains"/>
    <property type="match status" value="1"/>
</dbReference>
<proteinExistence type="predicted"/>
<dbReference type="EMBL" id="JAOQNS010000007">
    <property type="protein sequence ID" value="MCW2308442.1"/>
    <property type="molecule type" value="Genomic_DNA"/>
</dbReference>
<dbReference type="Proteomes" id="UP001209755">
    <property type="component" value="Unassembled WGS sequence"/>
</dbReference>
<sequence>MAQHVTPHFRNDHGVETIRIGVKEFMCIGASPPFDHPHVFLDMGGDSEALCPYCGARYVYDPDVASDSAEPADCVWHAEAAE</sequence>
<name>A0ABT3HDF3_9HYPH</name>
<feature type="domain" description="Zinc finger CHCC-type" evidence="1">
    <location>
        <begin position="23"/>
        <end position="58"/>
    </location>
</feature>
<keyword evidence="3" id="KW-1185">Reference proteome</keyword>
<evidence type="ECO:0000313" key="3">
    <source>
        <dbReference type="Proteomes" id="UP001209755"/>
    </source>
</evidence>
<evidence type="ECO:0000259" key="1">
    <source>
        <dbReference type="Pfam" id="PF10276"/>
    </source>
</evidence>
<accession>A0ABT3HDF3</accession>
<evidence type="ECO:0000313" key="2">
    <source>
        <dbReference type="EMBL" id="MCW2308442.1"/>
    </source>
</evidence>
<reference evidence="3" key="1">
    <citation type="submission" date="2023-07" db="EMBL/GenBank/DDBJ databases">
        <title>Genome sequencing of Purple Non-Sulfur Bacteria from various extreme environments.</title>
        <authorList>
            <person name="Mayer M."/>
        </authorList>
    </citation>
    <scope>NUCLEOTIDE SEQUENCE [LARGE SCALE GENOMIC DNA]</scope>
    <source>
        <strain evidence="3">DSM 17935</strain>
    </source>
</reference>
<protein>
    <submittedName>
        <fullName evidence="2">Zn-finger protein</fullName>
    </submittedName>
</protein>
<organism evidence="2 3">
    <name type="scientific">Rhodobium gokarnense</name>
    <dbReference type="NCBI Taxonomy" id="364296"/>
    <lineage>
        <taxon>Bacteria</taxon>
        <taxon>Pseudomonadati</taxon>
        <taxon>Pseudomonadota</taxon>
        <taxon>Alphaproteobacteria</taxon>
        <taxon>Hyphomicrobiales</taxon>
        <taxon>Rhodobiaceae</taxon>
        <taxon>Rhodobium</taxon>
    </lineage>
</organism>
<comment type="caution">
    <text evidence="2">The sequence shown here is derived from an EMBL/GenBank/DDBJ whole genome shotgun (WGS) entry which is preliminary data.</text>
</comment>
<dbReference type="Pfam" id="PF10276">
    <property type="entry name" value="zf-CHCC"/>
    <property type="match status" value="1"/>
</dbReference>
<gene>
    <name evidence="2" type="ORF">M2319_002784</name>
</gene>
<dbReference type="RefSeq" id="WP_264602059.1">
    <property type="nucleotide sequence ID" value="NZ_JAOQNS010000007.1"/>
</dbReference>
<dbReference type="InterPro" id="IPR019401">
    <property type="entry name" value="Znf_CHCC"/>
</dbReference>